<keyword evidence="2" id="KW-1185">Reference proteome</keyword>
<reference evidence="2" key="1">
    <citation type="submission" date="2016-03" db="EMBL/GenBank/DDBJ databases">
        <authorList>
            <person name="Ploux O."/>
        </authorList>
    </citation>
    <scope>NUCLEOTIDE SEQUENCE [LARGE SCALE GENOMIC DNA]</scope>
</reference>
<accession>A0A142KAX1</accession>
<dbReference type="EMBL" id="KU963256">
    <property type="protein sequence ID" value="AMS03254.1"/>
    <property type="molecule type" value="Genomic_DNA"/>
</dbReference>
<gene>
    <name evidence="1" type="primary">11</name>
    <name evidence="1" type="ORF">SEA_LUCKY10_11</name>
</gene>
<name>A0A142KAX1_9CAUD</name>
<dbReference type="OrthoDB" id="25131at10239"/>
<dbReference type="Proteomes" id="UP000201844">
    <property type="component" value="Segment"/>
</dbReference>
<evidence type="ECO:0000313" key="1">
    <source>
        <dbReference type="EMBL" id="AMS03254.1"/>
    </source>
</evidence>
<evidence type="ECO:0000313" key="2">
    <source>
        <dbReference type="Proteomes" id="UP000201844"/>
    </source>
</evidence>
<sequence>MSTVTLAAQAIAKAALTGVPVSSIVTNDPARFVRITRIGGPRERFLDRARILVECYGSKPSGSPDTGWSETAATTLADAFQAASSGGPWAGLWVTDWSPDSLSDYANPDYPKHARFQFTGTLFVLRS</sequence>
<protein>
    <recommendedName>
        <fullName evidence="3">Tail terminator</fullName>
    </recommendedName>
</protein>
<organism evidence="1 2">
    <name type="scientific">Gordonia phage Lucky10</name>
    <dbReference type="NCBI Taxonomy" id="1821557"/>
    <lineage>
        <taxon>Viruses</taxon>
        <taxon>Duplodnaviria</taxon>
        <taxon>Heunggongvirae</taxon>
        <taxon>Uroviricota</taxon>
        <taxon>Caudoviricetes</taxon>
        <taxon>Luckytenvirus</taxon>
        <taxon>Luckytenvirus lucky10</taxon>
    </lineage>
</organism>
<proteinExistence type="predicted"/>
<evidence type="ECO:0008006" key="3">
    <source>
        <dbReference type="Google" id="ProtNLM"/>
    </source>
</evidence>
<dbReference type="RefSeq" id="YP_009304270.1">
    <property type="nucleotide sequence ID" value="NC_031267.1"/>
</dbReference>
<dbReference type="KEGG" id="vg:29123277"/>
<dbReference type="GeneID" id="29123277"/>